<reference evidence="1" key="1">
    <citation type="journal article" date="2015" name="Proc. Natl. Acad. Sci. U.S.A.">
        <title>Networks of energetic and metabolic interactions define dynamics in microbial communities.</title>
        <authorList>
            <person name="Embree M."/>
            <person name="Liu J.K."/>
            <person name="Al-Bassam M.M."/>
            <person name="Zengler K."/>
        </authorList>
    </citation>
    <scope>NUCLEOTIDE SEQUENCE</scope>
</reference>
<dbReference type="AlphaFoldDB" id="A0A0W8F341"/>
<evidence type="ECO:0000313" key="1">
    <source>
        <dbReference type="EMBL" id="KUG15263.1"/>
    </source>
</evidence>
<proteinExistence type="predicted"/>
<organism evidence="1">
    <name type="scientific">hydrocarbon metagenome</name>
    <dbReference type="NCBI Taxonomy" id="938273"/>
    <lineage>
        <taxon>unclassified sequences</taxon>
        <taxon>metagenomes</taxon>
        <taxon>ecological metagenomes</taxon>
    </lineage>
</organism>
<name>A0A0W8F341_9ZZZZ</name>
<sequence length="108" mass="12069">MMGVLSVLQRWLAGVKEWISARLPGRNETTDLENALDQLACSREYLLNGDRDVLVSPSMETRGELPGVARVTLSRADREMVESLLVLHQELGDIAFGTDKGLRSRKMQ</sequence>
<comment type="caution">
    <text evidence="1">The sequence shown here is derived from an EMBL/GenBank/DDBJ whole genome shotgun (WGS) entry which is preliminary data.</text>
</comment>
<protein>
    <submittedName>
        <fullName evidence="1">Uncharacterized protein</fullName>
    </submittedName>
</protein>
<accession>A0A0W8F341</accession>
<dbReference type="EMBL" id="LNQE01001570">
    <property type="protein sequence ID" value="KUG15263.1"/>
    <property type="molecule type" value="Genomic_DNA"/>
</dbReference>
<gene>
    <name evidence="1" type="ORF">ASZ90_015081</name>
</gene>